<feature type="transmembrane region" description="Helical" evidence="7">
    <location>
        <begin position="162"/>
        <end position="185"/>
    </location>
</feature>
<keyword evidence="10" id="KW-1185">Reference proteome</keyword>
<evidence type="ECO:0000313" key="9">
    <source>
        <dbReference type="EMBL" id="TWT61250.1"/>
    </source>
</evidence>
<keyword evidence="3" id="KW-1003">Cell membrane</keyword>
<comment type="similarity">
    <text evidence="2">Belongs to the GSP F family.</text>
</comment>
<dbReference type="InterPro" id="IPR018076">
    <property type="entry name" value="T2SS_GspF_dom"/>
</dbReference>
<feature type="domain" description="Type II secretion system protein GspF" evidence="8">
    <location>
        <begin position="18"/>
        <end position="133"/>
    </location>
</feature>
<dbReference type="AlphaFoldDB" id="A0A5C5XE09"/>
<keyword evidence="6 7" id="KW-0472">Membrane</keyword>
<dbReference type="Proteomes" id="UP000316095">
    <property type="component" value="Unassembled WGS sequence"/>
</dbReference>
<dbReference type="Gene3D" id="1.20.81.30">
    <property type="entry name" value="Type II secretion system (T2SS), domain F"/>
    <property type="match status" value="1"/>
</dbReference>
<keyword evidence="5 7" id="KW-1133">Transmembrane helix</keyword>
<sequence>MFPFKSQFSLEELHEFNDLLTGIVRGEAGLVEGLQAAVEGTHPRLSRTLQKLVRDLELGSSLSESIAHQSDVFPEQYREVIAAGEQGGDILGTILETYGNYIQQLFTLRQRLGRAMMYPLLVMFTAYMLFLFVGRMTVRGYLAFDEASRLQPNQIVQFMDSIYATAWIWGWIPPLILFAAWFSWLRSNDGRSLNLSGGASLMRLVPGVTNILRLHRLANFTEMMSMMISRHVPYGEALRISAAATGDASLIGMSQAPTDQHLQEAVLPPFLAWLIQSGQGQSDVSRPLYHAGQLYRRKAELLTEWLKLLAPLVFLFLVGGGATLMYVLTVFLPFVNLLDQLS</sequence>
<dbReference type="EMBL" id="SJPG01000001">
    <property type="protein sequence ID" value="TWT61250.1"/>
    <property type="molecule type" value="Genomic_DNA"/>
</dbReference>
<organism evidence="9 10">
    <name type="scientific">Rubinisphaera italica</name>
    <dbReference type="NCBI Taxonomy" id="2527969"/>
    <lineage>
        <taxon>Bacteria</taxon>
        <taxon>Pseudomonadati</taxon>
        <taxon>Planctomycetota</taxon>
        <taxon>Planctomycetia</taxon>
        <taxon>Planctomycetales</taxon>
        <taxon>Planctomycetaceae</taxon>
        <taxon>Rubinisphaera</taxon>
    </lineage>
</organism>
<dbReference type="Pfam" id="PF00482">
    <property type="entry name" value="T2SSF"/>
    <property type="match status" value="1"/>
</dbReference>
<evidence type="ECO:0000256" key="7">
    <source>
        <dbReference type="SAM" id="Phobius"/>
    </source>
</evidence>
<dbReference type="GO" id="GO:0005886">
    <property type="term" value="C:plasma membrane"/>
    <property type="evidence" value="ECO:0007669"/>
    <property type="project" value="UniProtKB-SubCell"/>
</dbReference>
<evidence type="ECO:0000256" key="3">
    <source>
        <dbReference type="ARBA" id="ARBA00022475"/>
    </source>
</evidence>
<evidence type="ECO:0000313" key="10">
    <source>
        <dbReference type="Proteomes" id="UP000316095"/>
    </source>
</evidence>
<feature type="transmembrane region" description="Helical" evidence="7">
    <location>
        <begin position="305"/>
        <end position="332"/>
    </location>
</feature>
<protein>
    <submittedName>
        <fullName evidence="9">Type II secretion system protein F</fullName>
    </submittedName>
</protein>
<keyword evidence="4 7" id="KW-0812">Transmembrane</keyword>
<evidence type="ECO:0000256" key="1">
    <source>
        <dbReference type="ARBA" id="ARBA00004651"/>
    </source>
</evidence>
<proteinExistence type="inferred from homology"/>
<dbReference type="RefSeq" id="WP_146503267.1">
    <property type="nucleotide sequence ID" value="NZ_SJPG01000001.1"/>
</dbReference>
<dbReference type="PANTHER" id="PTHR30012">
    <property type="entry name" value="GENERAL SECRETION PATHWAY PROTEIN"/>
    <property type="match status" value="1"/>
</dbReference>
<dbReference type="InterPro" id="IPR042094">
    <property type="entry name" value="T2SS_GspF_sf"/>
</dbReference>
<accession>A0A5C5XE09</accession>
<reference evidence="9 10" key="1">
    <citation type="submission" date="2019-02" db="EMBL/GenBank/DDBJ databases">
        <title>Deep-cultivation of Planctomycetes and their phenomic and genomic characterization uncovers novel biology.</title>
        <authorList>
            <person name="Wiegand S."/>
            <person name="Jogler M."/>
            <person name="Boedeker C."/>
            <person name="Pinto D."/>
            <person name="Vollmers J."/>
            <person name="Rivas-Marin E."/>
            <person name="Kohn T."/>
            <person name="Peeters S.H."/>
            <person name="Heuer A."/>
            <person name="Rast P."/>
            <person name="Oberbeckmann S."/>
            <person name="Bunk B."/>
            <person name="Jeske O."/>
            <person name="Meyerdierks A."/>
            <person name="Storesund J.E."/>
            <person name="Kallscheuer N."/>
            <person name="Luecker S."/>
            <person name="Lage O.M."/>
            <person name="Pohl T."/>
            <person name="Merkel B.J."/>
            <person name="Hornburger P."/>
            <person name="Mueller R.-W."/>
            <person name="Bruemmer F."/>
            <person name="Labrenz M."/>
            <person name="Spormann A.M."/>
            <person name="Op Den Camp H."/>
            <person name="Overmann J."/>
            <person name="Amann R."/>
            <person name="Jetten M.S.M."/>
            <person name="Mascher T."/>
            <person name="Medema M.H."/>
            <person name="Devos D.P."/>
            <person name="Kaster A.-K."/>
            <person name="Ovreas L."/>
            <person name="Rohde M."/>
            <person name="Galperin M.Y."/>
            <person name="Jogler C."/>
        </authorList>
    </citation>
    <scope>NUCLEOTIDE SEQUENCE [LARGE SCALE GENOMIC DNA]</scope>
    <source>
        <strain evidence="9 10">Pan54</strain>
    </source>
</reference>
<evidence type="ECO:0000256" key="4">
    <source>
        <dbReference type="ARBA" id="ARBA00022692"/>
    </source>
</evidence>
<evidence type="ECO:0000259" key="8">
    <source>
        <dbReference type="Pfam" id="PF00482"/>
    </source>
</evidence>
<feature type="transmembrane region" description="Helical" evidence="7">
    <location>
        <begin position="118"/>
        <end position="142"/>
    </location>
</feature>
<gene>
    <name evidence="9" type="primary">epsF_3</name>
    <name evidence="9" type="ORF">Pan54_19850</name>
</gene>
<dbReference type="InterPro" id="IPR003004">
    <property type="entry name" value="GspF/PilC"/>
</dbReference>
<comment type="caution">
    <text evidence="9">The sequence shown here is derived from an EMBL/GenBank/DDBJ whole genome shotgun (WGS) entry which is preliminary data.</text>
</comment>
<comment type="subcellular location">
    <subcellularLocation>
        <location evidence="1">Cell membrane</location>
        <topology evidence="1">Multi-pass membrane protein</topology>
    </subcellularLocation>
</comment>
<evidence type="ECO:0000256" key="5">
    <source>
        <dbReference type="ARBA" id="ARBA00022989"/>
    </source>
</evidence>
<name>A0A5C5XE09_9PLAN</name>
<evidence type="ECO:0000256" key="6">
    <source>
        <dbReference type="ARBA" id="ARBA00023136"/>
    </source>
</evidence>
<dbReference type="OrthoDB" id="279749at2"/>
<evidence type="ECO:0000256" key="2">
    <source>
        <dbReference type="ARBA" id="ARBA00005745"/>
    </source>
</evidence>
<dbReference type="PANTHER" id="PTHR30012:SF0">
    <property type="entry name" value="TYPE II SECRETION SYSTEM PROTEIN F-RELATED"/>
    <property type="match status" value="1"/>
</dbReference>